<evidence type="ECO:0000313" key="2">
    <source>
        <dbReference type="EMBL" id="GKT33297.1"/>
    </source>
</evidence>
<evidence type="ECO:0000256" key="1">
    <source>
        <dbReference type="SAM" id="Coils"/>
    </source>
</evidence>
<accession>A0ABQ5KLB7</accession>
<dbReference type="Proteomes" id="UP001057375">
    <property type="component" value="Unassembled WGS sequence"/>
</dbReference>
<feature type="coiled-coil region" evidence="1">
    <location>
        <begin position="110"/>
        <end position="147"/>
    </location>
</feature>
<sequence length="781" mass="89416">HSSMRNTEELTKEIEALIVSIKKTDSRPAIKSLYEGSHSRLKTIFDEFTSSPSSAVTSARDLFALCFECLSLFVKHKVTKDDGTPDEDDFEVILDSSSIQDMIDSFLPSMIRVEAILRVEREEMKEMEAKEEEAETAESRVNSITKTLFSILRISSRNVLSQCIAIFPQISTLLSKMFILGLSEKLDDSFVKDILLTCGNIAFAKDDPTKNSLLSILLPHILPWMKKYPDKKFFFLWINILKNITNDKDNTYSDKDRSSQLWFVFHPVLAIIKDTASKGITFDDAAVIRCLGFLGNLSCIPSQAIEVHACIKDGLIDSWFEIVKRKKSEGLDPNCWGTIYWSNLISMLSTVPSIIPQLSPKYDANMECSLKKWSGLVEAIVKCPDSESSSILYHKHREDILSVFLASQSKSEIEEHKREIVVCVGCLRWFVRHTIAGRGICLPIPDLNNLIDTFIDHLSRIEEILEEAVDDEYCSICDFYSFEVKDRKDSFLPKILSTFHRILERGSKKKLNDNIVRYLLMTLRYISNSPSTSTRSSILSLIKPYIKVWLRMYNDSGCYGQWMYILSFGTSSSDDKHPNKSLCSEVWPLSHPVLDLVKREFVGDRIIEYGNEFVLLFFSNLCCDPSHALVIYDNIKHLLDGWFEVMKQHEWGIIYWSKLISMLSTVPSIIPHLSPKYDANMLRCKEEWYCPTQIYNQYLSNISSFVSSSYLSSTLFHSVPMVSFLPSIETSLCPEKDGYSYASHVCSVMNLHKTIPHRKNKISCYHDIISGKEMQIQHVLK</sequence>
<feature type="non-terminal residue" evidence="2">
    <location>
        <position position="1"/>
    </location>
</feature>
<feature type="non-terminal residue" evidence="2">
    <location>
        <position position="781"/>
    </location>
</feature>
<keyword evidence="3" id="KW-1185">Reference proteome</keyword>
<evidence type="ECO:0008006" key="4">
    <source>
        <dbReference type="Google" id="ProtNLM"/>
    </source>
</evidence>
<name>A0ABQ5KLB7_9EUKA</name>
<evidence type="ECO:0000313" key="3">
    <source>
        <dbReference type="Proteomes" id="UP001057375"/>
    </source>
</evidence>
<proteinExistence type="predicted"/>
<reference evidence="2" key="1">
    <citation type="submission" date="2022-03" db="EMBL/GenBank/DDBJ databases">
        <title>Draft genome sequence of Aduncisulcus paluster, a free-living microaerophilic Fornicata.</title>
        <authorList>
            <person name="Yuyama I."/>
            <person name="Kume K."/>
            <person name="Tamura T."/>
            <person name="Inagaki Y."/>
            <person name="Hashimoto T."/>
        </authorList>
    </citation>
    <scope>NUCLEOTIDE SEQUENCE</scope>
    <source>
        <strain evidence="2">NY0171</strain>
    </source>
</reference>
<protein>
    <recommendedName>
        <fullName evidence="4">Telomere-associated protein Rif1 N-terminal domain-containing protein</fullName>
    </recommendedName>
</protein>
<organism evidence="2 3">
    <name type="scientific">Aduncisulcus paluster</name>
    <dbReference type="NCBI Taxonomy" id="2918883"/>
    <lineage>
        <taxon>Eukaryota</taxon>
        <taxon>Metamonada</taxon>
        <taxon>Carpediemonas-like organisms</taxon>
        <taxon>Aduncisulcus</taxon>
    </lineage>
</organism>
<comment type="caution">
    <text evidence="2">The sequence shown here is derived from an EMBL/GenBank/DDBJ whole genome shotgun (WGS) entry which is preliminary data.</text>
</comment>
<gene>
    <name evidence="2" type="ORF">ADUPG1_007255</name>
</gene>
<keyword evidence="1" id="KW-0175">Coiled coil</keyword>
<dbReference type="EMBL" id="BQXS01010202">
    <property type="protein sequence ID" value="GKT33297.1"/>
    <property type="molecule type" value="Genomic_DNA"/>
</dbReference>